<dbReference type="InterPro" id="IPR020476">
    <property type="entry name" value="Nudix_hydrolase"/>
</dbReference>
<organism evidence="5 6">
    <name type="scientific">Thiohalobacter thiocyanaticus</name>
    <dbReference type="NCBI Taxonomy" id="585455"/>
    <lineage>
        <taxon>Bacteria</taxon>
        <taxon>Pseudomonadati</taxon>
        <taxon>Pseudomonadota</taxon>
        <taxon>Gammaproteobacteria</taxon>
        <taxon>Thiohalobacterales</taxon>
        <taxon>Thiohalobacteraceae</taxon>
        <taxon>Thiohalobacter</taxon>
    </lineage>
</organism>
<gene>
    <name evidence="5" type="ORF">FOKN1_1406</name>
</gene>
<feature type="domain" description="Nudix hydrolase" evidence="4">
    <location>
        <begin position="2"/>
        <end position="134"/>
    </location>
</feature>
<dbReference type="GO" id="GO:0004081">
    <property type="term" value="F:bis(5'-nucleosyl)-tetraphosphatase (asymmetrical) activity"/>
    <property type="evidence" value="ECO:0007669"/>
    <property type="project" value="TreeGrafter"/>
</dbReference>
<dbReference type="Proteomes" id="UP000218765">
    <property type="component" value="Chromosome"/>
</dbReference>
<keyword evidence="2 3" id="KW-0378">Hydrolase</keyword>
<dbReference type="PROSITE" id="PS51462">
    <property type="entry name" value="NUDIX"/>
    <property type="match status" value="1"/>
</dbReference>
<dbReference type="PANTHER" id="PTHR21340">
    <property type="entry name" value="DIADENOSINE 5,5-P1,P4-TETRAPHOSPHATE PYROPHOSPHOHYDROLASE MUTT"/>
    <property type="match status" value="1"/>
</dbReference>
<dbReference type="InterPro" id="IPR051325">
    <property type="entry name" value="Nudix_hydrolase_domain"/>
</dbReference>
<dbReference type="InterPro" id="IPR015797">
    <property type="entry name" value="NUDIX_hydrolase-like_dom_sf"/>
</dbReference>
<dbReference type="OrthoDB" id="7066556at2"/>
<dbReference type="PANTHER" id="PTHR21340:SF0">
    <property type="entry name" value="BIS(5'-NUCLEOSYL)-TETRAPHOSPHATASE [ASYMMETRICAL]"/>
    <property type="match status" value="1"/>
</dbReference>
<evidence type="ECO:0000256" key="3">
    <source>
        <dbReference type="RuleBase" id="RU003476"/>
    </source>
</evidence>
<comment type="cofactor">
    <cofactor evidence="1">
        <name>Mg(2+)</name>
        <dbReference type="ChEBI" id="CHEBI:18420"/>
    </cofactor>
</comment>
<dbReference type="KEGG" id="ttc:FOKN1_1406"/>
<dbReference type="EMBL" id="AP018052">
    <property type="protein sequence ID" value="BAZ93803.1"/>
    <property type="molecule type" value="Genomic_DNA"/>
</dbReference>
<evidence type="ECO:0000313" key="5">
    <source>
        <dbReference type="EMBL" id="BAZ93803.1"/>
    </source>
</evidence>
<dbReference type="InterPro" id="IPR020084">
    <property type="entry name" value="NUDIX_hydrolase_CS"/>
</dbReference>
<evidence type="ECO:0000256" key="1">
    <source>
        <dbReference type="ARBA" id="ARBA00001946"/>
    </source>
</evidence>
<sequence>MKPYLSAGVVVVRKAPEQLLYLLLRAYNYWDFPKGKVEPDETPLAAAMREVNEESGITDLQFDWGEPWVETRPYGRPLKIARYYLARTGTEHITLGFNPELGRPEHHEYRWVTAGQARRLLTPRVLRVLDWAEGILNTR</sequence>
<evidence type="ECO:0000313" key="6">
    <source>
        <dbReference type="Proteomes" id="UP000218765"/>
    </source>
</evidence>
<reference evidence="5 6" key="1">
    <citation type="submission" date="2017-05" db="EMBL/GenBank/DDBJ databases">
        <title>Thiocyanate degradation by Thiohalobacter thiocyanaticus FOKN1.</title>
        <authorList>
            <person name="Oshiki M."/>
            <person name="Fukushima T."/>
            <person name="Kawano S."/>
            <person name="Nakagawa J."/>
        </authorList>
    </citation>
    <scope>NUCLEOTIDE SEQUENCE [LARGE SCALE GENOMIC DNA]</scope>
    <source>
        <strain evidence="5 6">FOKN1</strain>
    </source>
</reference>
<protein>
    <submittedName>
        <fullName evidence="5">NTP pyrophosphohydrolases</fullName>
    </submittedName>
</protein>
<dbReference type="SUPFAM" id="SSF55811">
    <property type="entry name" value="Nudix"/>
    <property type="match status" value="1"/>
</dbReference>
<keyword evidence="6" id="KW-1185">Reference proteome</keyword>
<dbReference type="GO" id="GO:0006167">
    <property type="term" value="P:AMP biosynthetic process"/>
    <property type="evidence" value="ECO:0007669"/>
    <property type="project" value="TreeGrafter"/>
</dbReference>
<comment type="similarity">
    <text evidence="3">Belongs to the Nudix hydrolase family.</text>
</comment>
<dbReference type="PRINTS" id="PR00502">
    <property type="entry name" value="NUDIXFAMILY"/>
</dbReference>
<dbReference type="AlphaFoldDB" id="A0A1Z4VQP7"/>
<dbReference type="Gene3D" id="3.90.79.10">
    <property type="entry name" value="Nucleoside Triphosphate Pyrophosphohydrolase"/>
    <property type="match status" value="1"/>
</dbReference>
<evidence type="ECO:0000259" key="4">
    <source>
        <dbReference type="PROSITE" id="PS51462"/>
    </source>
</evidence>
<proteinExistence type="inferred from homology"/>
<accession>A0A1Z4VQP7</accession>
<name>A0A1Z4VQP7_9GAMM</name>
<dbReference type="GO" id="GO:0006754">
    <property type="term" value="P:ATP biosynthetic process"/>
    <property type="evidence" value="ECO:0007669"/>
    <property type="project" value="TreeGrafter"/>
</dbReference>
<dbReference type="InterPro" id="IPR000086">
    <property type="entry name" value="NUDIX_hydrolase_dom"/>
</dbReference>
<dbReference type="RefSeq" id="WP_096365960.1">
    <property type="nucleotide sequence ID" value="NZ_AP018052.1"/>
</dbReference>
<evidence type="ECO:0000256" key="2">
    <source>
        <dbReference type="ARBA" id="ARBA00022801"/>
    </source>
</evidence>
<dbReference type="Pfam" id="PF00293">
    <property type="entry name" value="NUDIX"/>
    <property type="match status" value="1"/>
</dbReference>
<dbReference type="PROSITE" id="PS00893">
    <property type="entry name" value="NUDIX_BOX"/>
    <property type="match status" value="1"/>
</dbReference>